<evidence type="ECO:0000313" key="2">
    <source>
        <dbReference type="Proteomes" id="UP000703269"/>
    </source>
</evidence>
<gene>
    <name evidence="1" type="ORF">PsYK624_123130</name>
</gene>
<dbReference type="AlphaFoldDB" id="A0A9P3GMC5"/>
<dbReference type="Proteomes" id="UP000703269">
    <property type="component" value="Unassembled WGS sequence"/>
</dbReference>
<organism evidence="1 2">
    <name type="scientific">Phanerochaete sordida</name>
    <dbReference type="NCBI Taxonomy" id="48140"/>
    <lineage>
        <taxon>Eukaryota</taxon>
        <taxon>Fungi</taxon>
        <taxon>Dikarya</taxon>
        <taxon>Basidiomycota</taxon>
        <taxon>Agaricomycotina</taxon>
        <taxon>Agaricomycetes</taxon>
        <taxon>Polyporales</taxon>
        <taxon>Phanerochaetaceae</taxon>
        <taxon>Phanerochaete</taxon>
    </lineage>
</organism>
<keyword evidence="2" id="KW-1185">Reference proteome</keyword>
<accession>A0A9P3GMC5</accession>
<protein>
    <submittedName>
        <fullName evidence="1">Uncharacterized protein</fullName>
    </submittedName>
</protein>
<evidence type="ECO:0000313" key="1">
    <source>
        <dbReference type="EMBL" id="GJE96120.1"/>
    </source>
</evidence>
<name>A0A9P3GMC5_9APHY</name>
<proteinExistence type="predicted"/>
<comment type="caution">
    <text evidence="1">The sequence shown here is derived from an EMBL/GenBank/DDBJ whole genome shotgun (WGS) entry which is preliminary data.</text>
</comment>
<sequence length="132" mass="14345">MVPILDDLTSAVLLRAPRIPVLSNVHGTLIRSHDVPLFTSTSRRTPARSCCSRVTSAARLRRPCTPRVHLRAPPAPDVLSEALCGRRAACTRGPVYSSVADDWRAVFADVAPAAHLTDLPAYAFAKTCFWVP</sequence>
<dbReference type="EMBL" id="BPQB01000056">
    <property type="protein sequence ID" value="GJE96120.1"/>
    <property type="molecule type" value="Genomic_DNA"/>
</dbReference>
<reference evidence="1 2" key="1">
    <citation type="submission" date="2021-08" db="EMBL/GenBank/DDBJ databases">
        <title>Draft Genome Sequence of Phanerochaete sordida strain YK-624.</title>
        <authorList>
            <person name="Mori T."/>
            <person name="Dohra H."/>
            <person name="Suzuki T."/>
            <person name="Kawagishi H."/>
            <person name="Hirai H."/>
        </authorList>
    </citation>
    <scope>NUCLEOTIDE SEQUENCE [LARGE SCALE GENOMIC DNA]</scope>
    <source>
        <strain evidence="1 2">YK-624</strain>
    </source>
</reference>